<dbReference type="EMBL" id="JAHQIW010000501">
    <property type="protein sequence ID" value="KAJ1348416.1"/>
    <property type="molecule type" value="Genomic_DNA"/>
</dbReference>
<sequence>MEQFLRWGVRVAERDQLINNIINIMMNDMHTCWVTAGYSQSKIIRLTMKEVSDIVLEQMWLSCGIPSRALIVELEKPMEWSRRSDPASYTQLGWVLRAVKIRAKRKLHRARQMARLHHSRLLSRRTEEERKLFYRSSAYQQRREILISGITLCRPNSIMALHFLNVHFPCEKVCIRAYQEALVSLGIRVHTGMIVRRVMT</sequence>
<gene>
    <name evidence="1" type="ORF">KIN20_003712</name>
</gene>
<protein>
    <submittedName>
        <fullName evidence="1">Uncharacterized protein</fullName>
    </submittedName>
</protein>
<comment type="caution">
    <text evidence="1">The sequence shown here is derived from an EMBL/GenBank/DDBJ whole genome shotgun (WGS) entry which is preliminary data.</text>
</comment>
<evidence type="ECO:0000313" key="1">
    <source>
        <dbReference type="EMBL" id="KAJ1348416.1"/>
    </source>
</evidence>
<keyword evidence="2" id="KW-1185">Reference proteome</keyword>
<accession>A0AAD5QIS8</accession>
<evidence type="ECO:0000313" key="2">
    <source>
        <dbReference type="Proteomes" id="UP001196413"/>
    </source>
</evidence>
<name>A0AAD5QIS8_PARTN</name>
<dbReference type="Proteomes" id="UP001196413">
    <property type="component" value="Unassembled WGS sequence"/>
</dbReference>
<organism evidence="1 2">
    <name type="scientific">Parelaphostrongylus tenuis</name>
    <name type="common">Meningeal worm</name>
    <dbReference type="NCBI Taxonomy" id="148309"/>
    <lineage>
        <taxon>Eukaryota</taxon>
        <taxon>Metazoa</taxon>
        <taxon>Ecdysozoa</taxon>
        <taxon>Nematoda</taxon>
        <taxon>Chromadorea</taxon>
        <taxon>Rhabditida</taxon>
        <taxon>Rhabditina</taxon>
        <taxon>Rhabditomorpha</taxon>
        <taxon>Strongyloidea</taxon>
        <taxon>Metastrongylidae</taxon>
        <taxon>Parelaphostrongylus</taxon>
    </lineage>
</organism>
<dbReference type="AlphaFoldDB" id="A0AAD5QIS8"/>
<reference evidence="1" key="1">
    <citation type="submission" date="2021-06" db="EMBL/GenBank/DDBJ databases">
        <title>Parelaphostrongylus tenuis whole genome reference sequence.</title>
        <authorList>
            <person name="Garwood T.J."/>
            <person name="Larsen P.A."/>
            <person name="Fountain-Jones N.M."/>
            <person name="Garbe J.R."/>
            <person name="Macchietto M.G."/>
            <person name="Kania S.A."/>
            <person name="Gerhold R.W."/>
            <person name="Richards J.E."/>
            <person name="Wolf T.M."/>
        </authorList>
    </citation>
    <scope>NUCLEOTIDE SEQUENCE</scope>
    <source>
        <strain evidence="1">MNPRO001-30</strain>
        <tissue evidence="1">Meninges</tissue>
    </source>
</reference>
<proteinExistence type="predicted"/>